<organism evidence="2 3">
    <name type="scientific">Helicobacter cetorum (strain ATCC BAA-540 / CCUG 52418 / MIT 99-5656)</name>
    <dbReference type="NCBI Taxonomy" id="1163745"/>
    <lineage>
        <taxon>Bacteria</taxon>
        <taxon>Pseudomonadati</taxon>
        <taxon>Campylobacterota</taxon>
        <taxon>Epsilonproteobacteria</taxon>
        <taxon>Campylobacterales</taxon>
        <taxon>Helicobacteraceae</taxon>
        <taxon>Helicobacter</taxon>
    </lineage>
</organism>
<accession>I0ERW2</accession>
<sequence>MSLETIYFVIELVLIFIAGFGRIAILNTLNNFRDKFNRRCKTLQICLTHHKLRLRDLLTNEENQQKNQKHKP</sequence>
<name>I0ERW2_HELCM</name>
<evidence type="ECO:0000313" key="3">
    <source>
        <dbReference type="Proteomes" id="UP000005013"/>
    </source>
</evidence>
<evidence type="ECO:0000256" key="1">
    <source>
        <dbReference type="SAM" id="Phobius"/>
    </source>
</evidence>
<dbReference type="RefSeq" id="WP_014659190.1">
    <property type="nucleotide sequence ID" value="NC_017735.1"/>
</dbReference>
<protein>
    <submittedName>
        <fullName evidence="2">Uncharacterized protein</fullName>
    </submittedName>
</protein>
<feature type="transmembrane region" description="Helical" evidence="1">
    <location>
        <begin position="6"/>
        <end position="29"/>
    </location>
</feature>
<keyword evidence="1" id="KW-1133">Transmembrane helix</keyword>
<dbReference type="OrthoDB" id="10004272at2"/>
<dbReference type="PATRIC" id="fig|1163745.3.peg.707"/>
<dbReference type="HOGENOM" id="CLU_2716856_0_0_7"/>
<keyword evidence="1" id="KW-0812">Transmembrane</keyword>
<proteinExistence type="predicted"/>
<keyword evidence="1" id="KW-0472">Membrane</keyword>
<dbReference type="STRING" id="1163745.HCD_03325"/>
<keyword evidence="3" id="KW-1185">Reference proteome</keyword>
<reference evidence="2 3" key="1">
    <citation type="journal article" date="2013" name="PLoS ONE">
        <title>Sequence Divergence and Conservation in Genomes ofHelicobacter cetorum Strains from a Dolphin and a Whale.</title>
        <authorList>
            <person name="Kersulyte D."/>
            <person name="Rossi M."/>
            <person name="Berg D.E."/>
        </authorList>
    </citation>
    <scope>NUCLEOTIDE SEQUENCE [LARGE SCALE GENOMIC DNA]</scope>
    <source>
        <strain evidence="2 3">MIT 99-5656</strain>
    </source>
</reference>
<dbReference type="Proteomes" id="UP000005013">
    <property type="component" value="Chromosome"/>
</dbReference>
<evidence type="ECO:0000313" key="2">
    <source>
        <dbReference type="EMBL" id="AFI05681.1"/>
    </source>
</evidence>
<dbReference type="EMBL" id="CP003481">
    <property type="protein sequence ID" value="AFI05681.1"/>
    <property type="molecule type" value="Genomic_DNA"/>
</dbReference>
<dbReference type="AlphaFoldDB" id="I0ERW2"/>
<gene>
    <name evidence="2" type="ordered locus">HCD_03325</name>
</gene>
<dbReference type="KEGG" id="hcm:HCD_03325"/>